<evidence type="ECO:0000313" key="2">
    <source>
        <dbReference type="Proteomes" id="UP000263268"/>
    </source>
</evidence>
<proteinExistence type="predicted"/>
<comment type="caution">
    <text evidence="1">The sequence shown here is derived from an EMBL/GenBank/DDBJ whole genome shotgun (WGS) entry which is preliminary data.</text>
</comment>
<dbReference type="EMBL" id="DPRK01000019">
    <property type="protein sequence ID" value="HCY80256.1"/>
    <property type="molecule type" value="Genomic_DNA"/>
</dbReference>
<name>A0A3D6BLV2_9FLAO</name>
<organism evidence="1 2">
    <name type="scientific">Xanthomarina gelatinilytica</name>
    <dbReference type="NCBI Taxonomy" id="1137281"/>
    <lineage>
        <taxon>Bacteria</taxon>
        <taxon>Pseudomonadati</taxon>
        <taxon>Bacteroidota</taxon>
        <taxon>Flavobacteriia</taxon>
        <taxon>Flavobacteriales</taxon>
        <taxon>Flavobacteriaceae</taxon>
        <taxon>Xanthomarina</taxon>
    </lineage>
</organism>
<accession>A0A3D6BLV2</accession>
<gene>
    <name evidence="1" type="ORF">DHV22_00900</name>
</gene>
<protein>
    <submittedName>
        <fullName evidence="1">Uncharacterized protein</fullName>
    </submittedName>
</protein>
<evidence type="ECO:0000313" key="1">
    <source>
        <dbReference type="EMBL" id="HCY80256.1"/>
    </source>
</evidence>
<dbReference type="AlphaFoldDB" id="A0A3D6BLV2"/>
<dbReference type="Proteomes" id="UP000263268">
    <property type="component" value="Unassembled WGS sequence"/>
</dbReference>
<sequence length="62" mass="7217">MNAIKNIKYPVQFDTSKRVFYEFDSFVSFFKRNKKSIKSVKINPPKIGANNFGSVEVTVKRK</sequence>
<reference evidence="1 2" key="1">
    <citation type="journal article" date="2018" name="Nat. Biotechnol.">
        <title>A standardized bacterial taxonomy based on genome phylogeny substantially revises the tree of life.</title>
        <authorList>
            <person name="Parks D.H."/>
            <person name="Chuvochina M."/>
            <person name="Waite D.W."/>
            <person name="Rinke C."/>
            <person name="Skarshewski A."/>
            <person name="Chaumeil P.A."/>
            <person name="Hugenholtz P."/>
        </authorList>
    </citation>
    <scope>NUCLEOTIDE SEQUENCE [LARGE SCALE GENOMIC DNA]</scope>
    <source>
        <strain evidence="1">UBA10227</strain>
    </source>
</reference>